<keyword evidence="6" id="KW-0808">Transferase</keyword>
<evidence type="ECO:0000259" key="21">
    <source>
        <dbReference type="PROSITE" id="PS50885"/>
    </source>
</evidence>
<dbReference type="Pfam" id="PF00072">
    <property type="entry name" value="Response_reg"/>
    <property type="match status" value="1"/>
</dbReference>
<dbReference type="eggNOG" id="COG0745">
    <property type="taxonomic scope" value="Bacteria"/>
</dbReference>
<keyword evidence="8" id="KW-0418">Kinase</keyword>
<keyword evidence="4" id="KW-1003">Cell membrane</keyword>
<dbReference type="Pfam" id="PF02743">
    <property type="entry name" value="dCache_1"/>
    <property type="match status" value="1"/>
</dbReference>
<dbReference type="PROSITE" id="PS50113">
    <property type="entry name" value="PAC"/>
    <property type="match status" value="2"/>
</dbReference>
<dbReference type="CDD" id="cd07302">
    <property type="entry name" value="CHD"/>
    <property type="match status" value="1"/>
</dbReference>
<evidence type="ECO:0000256" key="8">
    <source>
        <dbReference type="ARBA" id="ARBA00022777"/>
    </source>
</evidence>
<gene>
    <name evidence="22" type="ORF">MC7420_7721</name>
</gene>
<keyword evidence="11 15" id="KW-0472">Membrane</keyword>
<organism evidence="22 23">
    <name type="scientific">Coleofasciculus chthonoplastes PCC 7420</name>
    <dbReference type="NCBI Taxonomy" id="118168"/>
    <lineage>
        <taxon>Bacteria</taxon>
        <taxon>Bacillati</taxon>
        <taxon>Cyanobacteriota</taxon>
        <taxon>Cyanophyceae</taxon>
        <taxon>Coleofasciculales</taxon>
        <taxon>Coleofasciculaceae</taxon>
        <taxon>Coleofasciculus</taxon>
    </lineage>
</organism>
<dbReference type="EMBL" id="DS989842">
    <property type="protein sequence ID" value="EDX77983.1"/>
    <property type="molecule type" value="Genomic_DNA"/>
</dbReference>
<evidence type="ECO:0000259" key="20">
    <source>
        <dbReference type="PROSITE" id="PS50125"/>
    </source>
</evidence>
<dbReference type="SUPFAM" id="SSF52172">
    <property type="entry name" value="CheY-like"/>
    <property type="match status" value="1"/>
</dbReference>
<dbReference type="Pfam" id="PF00672">
    <property type="entry name" value="HAMP"/>
    <property type="match status" value="1"/>
</dbReference>
<evidence type="ECO:0000256" key="4">
    <source>
        <dbReference type="ARBA" id="ARBA00022475"/>
    </source>
</evidence>
<evidence type="ECO:0000259" key="17">
    <source>
        <dbReference type="PROSITE" id="PS50110"/>
    </source>
</evidence>
<dbReference type="Proteomes" id="UP000003835">
    <property type="component" value="Unassembled WGS sequence"/>
</dbReference>
<dbReference type="PANTHER" id="PTHR43047">
    <property type="entry name" value="TWO-COMPONENT HISTIDINE PROTEIN KINASE"/>
    <property type="match status" value="1"/>
</dbReference>
<feature type="domain" description="PAS" evidence="18">
    <location>
        <begin position="418"/>
        <end position="454"/>
    </location>
</feature>
<dbReference type="NCBIfam" id="TIGR00229">
    <property type="entry name" value="sensory_box"/>
    <property type="match status" value="2"/>
</dbReference>
<evidence type="ECO:0000256" key="13">
    <source>
        <dbReference type="PROSITE-ProRule" id="PRU00339"/>
    </source>
</evidence>
<dbReference type="InterPro" id="IPR036097">
    <property type="entry name" value="HisK_dim/P_sf"/>
</dbReference>
<evidence type="ECO:0000259" key="16">
    <source>
        <dbReference type="PROSITE" id="PS50109"/>
    </source>
</evidence>
<evidence type="ECO:0000259" key="19">
    <source>
        <dbReference type="PROSITE" id="PS50113"/>
    </source>
</evidence>
<dbReference type="eggNOG" id="COG5002">
    <property type="taxonomic scope" value="Bacteria"/>
</dbReference>
<proteinExistence type="predicted"/>
<dbReference type="SUPFAM" id="SSF55785">
    <property type="entry name" value="PYP-like sensor domain (PAS domain)"/>
    <property type="match status" value="2"/>
</dbReference>
<sequence>MQIFATVGVIGWLSFRHGKRAVNEVSTQLQDEITVHIEDQLERYLAIPHQINQSNQDAIYLGSLTLDTLQPWEQHLWRQVQRFDSVSYVGVANEQRGLIAAGRRNRDQLVIIQANPGTDFDFYTYSTHSEGDRKTFLESNKNYDPRLRPWYKAALQAGKPTWSDIFPHFGEGDRTLLISAVQPVYDSNQQVQGVLNTTLRLSTINDFLQTLKIGKSGRLFIMERSGLLVATSIPEPPFQHNPNQITRLKASQSHDPLIQASANYLTQQFGDFKAIKESQRLEFNRQGRRQFLQVMPLQNSHGLDWLIVVVFPEADFLDHIHNNTKSTILLCLVALIIATGVGISTAHWIIQPIQRLNQAANAIANGEWEQKIEVPRNAELGSLSAAFNQMAAQLNQSFATLKDQNEQMNRLNEALAKSERQLAQILETVPVAIVVVDAQGRFHYTNDKAQQFIGGAFTPDAIADNFCAVHHWYIAGTDQFYPTEELPIVRALQGQRSIVHNIEIHQDDQIIPIETWSKPILDEQGEIIYAIAVLNDITDRKKAEAERMHFTQELEFKDHQNAAWQRLDKLKDEFIANTSHQLRTPLYGIVGIAESLIDGATGELPLQTRINLGTIIATGRRLSNLVNDILDFAKLRHQDIQLQQQPVGVREITEVVLRLSYPLIGDKELQLINAISPDLPIAYADENRVQQILQNLVDNGIKFTDKGTVKISAQLVSSRQTLEGRGAAVQWSKGELKELTQNHVLERSEGVVSMVLESTVSSTDGANFINPPLQTRFPISEVEDQNHVLEQSEGSTSSQDGVCTNVTINSDNKVPKSAPTNHVLEASEGSTFKMLAITVSDTGIGIPKSQLNRIFESFEQGQSFLGHQYGGTGLGLALTKKLVELHGGTIEVQSTLGVGSQFTFTLPIFDGQIPDVKPDPIESIVTIPKTVYSANSFVSQPPSVGTSCPLLLTLDQPSLTLKQHPNLQDDEPLINPFKILIVDDDTVNRQILVNYLSLENYQLAQAANGREALDIINNGFQPDLILLDAIMPRMTGYDVCKKLREFYPPTELPVLMLTANEQVNDLVAGFSVGVNDYLTKPIAKYKLLVRIKTHLRLSTIAKENAQLYAAVRESERRLMQFLEAVPVGIFILDAKGKPYYANEAAKQILGKGIVDAVTVEELAELYQAYRTGTDQLYPTNQMPIFMALQGKTSTVDDIEIHRGDQVIPIEVWGTPIYEEQGEVAYGMVAFQDIRDRKKAEAEREAFTRELFQLNQAYERFVPSQFLQFLQKKSIVDVQLGDHVQQEMSVLFADIRNFTALSEQMNPSENFNFINAFLSRMEPAIREYNGFVDKYIGDEIMALFSGNADEAVQAGIAMFERLALYNQHRANYNYAPIEIGIGINTGELMLGTVGGFSRMDSTVISDAVNLAARLEELTKIYQVRLLISHHTFLKLSNSGDYGMRLVDKVNVKGKAKKVTVYEVFDADPPEIRKAKLATKTAFEQGLMLYYRDRLSDAAQAFSQCLQVNPGDRVAQHYLKRCQHRMR</sequence>
<evidence type="ECO:0000256" key="10">
    <source>
        <dbReference type="ARBA" id="ARBA00023012"/>
    </source>
</evidence>
<dbReference type="CDD" id="cd00130">
    <property type="entry name" value="PAS"/>
    <property type="match status" value="2"/>
</dbReference>
<evidence type="ECO:0000256" key="6">
    <source>
        <dbReference type="ARBA" id="ARBA00022679"/>
    </source>
</evidence>
<evidence type="ECO:0000256" key="5">
    <source>
        <dbReference type="ARBA" id="ARBA00022553"/>
    </source>
</evidence>
<dbReference type="PROSITE" id="PS50110">
    <property type="entry name" value="RESPONSE_REGULATORY"/>
    <property type="match status" value="1"/>
</dbReference>
<feature type="coiled-coil region" evidence="14">
    <location>
        <begin position="391"/>
        <end position="428"/>
    </location>
</feature>
<feature type="domain" description="PAC" evidence="19">
    <location>
        <begin position="492"/>
        <end position="549"/>
    </location>
</feature>
<evidence type="ECO:0000256" key="12">
    <source>
        <dbReference type="PROSITE-ProRule" id="PRU00169"/>
    </source>
</evidence>
<dbReference type="CDD" id="cd06225">
    <property type="entry name" value="HAMP"/>
    <property type="match status" value="1"/>
</dbReference>
<dbReference type="InterPro" id="IPR011006">
    <property type="entry name" value="CheY-like_superfamily"/>
</dbReference>
<evidence type="ECO:0000256" key="7">
    <source>
        <dbReference type="ARBA" id="ARBA00022692"/>
    </source>
</evidence>
<evidence type="ECO:0000256" key="15">
    <source>
        <dbReference type="SAM" id="Phobius"/>
    </source>
</evidence>
<dbReference type="InterPro" id="IPR004358">
    <property type="entry name" value="Sig_transdc_His_kin-like_C"/>
</dbReference>
<dbReference type="Pfam" id="PF02518">
    <property type="entry name" value="HATPase_c"/>
    <property type="match status" value="1"/>
</dbReference>
<evidence type="ECO:0000256" key="9">
    <source>
        <dbReference type="ARBA" id="ARBA00022989"/>
    </source>
</evidence>
<protein>
    <recommendedName>
        <fullName evidence="3">histidine kinase</fullName>
        <ecNumber evidence="3">2.7.13.3</ecNumber>
    </recommendedName>
</protein>
<dbReference type="GO" id="GO:0000155">
    <property type="term" value="F:phosphorelay sensor kinase activity"/>
    <property type="evidence" value="ECO:0007669"/>
    <property type="project" value="InterPro"/>
</dbReference>
<dbReference type="GO" id="GO:0009927">
    <property type="term" value="F:histidine phosphotransfer kinase activity"/>
    <property type="evidence" value="ECO:0007669"/>
    <property type="project" value="TreeGrafter"/>
</dbReference>
<keyword evidence="9 15" id="KW-1133">Transmembrane helix</keyword>
<feature type="domain" description="HAMP" evidence="21">
    <location>
        <begin position="347"/>
        <end position="399"/>
    </location>
</feature>
<dbReference type="PROSITE" id="PS50109">
    <property type="entry name" value="HIS_KIN"/>
    <property type="match status" value="1"/>
</dbReference>
<dbReference type="GO" id="GO:0004016">
    <property type="term" value="F:adenylate cyclase activity"/>
    <property type="evidence" value="ECO:0007669"/>
    <property type="project" value="UniProtKB-ARBA"/>
</dbReference>
<dbReference type="SMART" id="SM00388">
    <property type="entry name" value="HisKA"/>
    <property type="match status" value="1"/>
</dbReference>
<keyword evidence="23" id="KW-1185">Reference proteome</keyword>
<dbReference type="CDD" id="cd12913">
    <property type="entry name" value="PDC1_MCP_like"/>
    <property type="match status" value="1"/>
</dbReference>
<dbReference type="PANTHER" id="PTHR43047:SF72">
    <property type="entry name" value="OSMOSENSING HISTIDINE PROTEIN KINASE SLN1"/>
    <property type="match status" value="1"/>
</dbReference>
<evidence type="ECO:0000256" key="14">
    <source>
        <dbReference type="SAM" id="Coils"/>
    </source>
</evidence>
<dbReference type="Pfam" id="PF08448">
    <property type="entry name" value="PAS_4"/>
    <property type="match status" value="1"/>
</dbReference>
<feature type="domain" description="PAC" evidence="19">
    <location>
        <begin position="1193"/>
        <end position="1245"/>
    </location>
</feature>
<dbReference type="Pfam" id="PF00989">
    <property type="entry name" value="PAS"/>
    <property type="match status" value="1"/>
</dbReference>
<evidence type="ECO:0000313" key="23">
    <source>
        <dbReference type="Proteomes" id="UP000003835"/>
    </source>
</evidence>
<dbReference type="CDD" id="cd16922">
    <property type="entry name" value="HATPase_EvgS-ArcB-TorS-like"/>
    <property type="match status" value="1"/>
</dbReference>
<feature type="repeat" description="TPR" evidence="13">
    <location>
        <begin position="1477"/>
        <end position="1510"/>
    </location>
</feature>
<dbReference type="SUPFAM" id="SSF55874">
    <property type="entry name" value="ATPase domain of HSP90 chaperone/DNA topoisomerase II/histidine kinase"/>
    <property type="match status" value="2"/>
</dbReference>
<dbReference type="CDD" id="cd17574">
    <property type="entry name" value="REC_OmpR"/>
    <property type="match status" value="1"/>
</dbReference>
<dbReference type="SMART" id="SM00448">
    <property type="entry name" value="REC"/>
    <property type="match status" value="1"/>
</dbReference>
<keyword evidence="13" id="KW-0802">TPR repeat</keyword>
<reference evidence="22 23" key="1">
    <citation type="submission" date="2008-07" db="EMBL/GenBank/DDBJ databases">
        <authorList>
            <person name="Tandeau de Marsac N."/>
            <person name="Ferriera S."/>
            <person name="Johnson J."/>
            <person name="Kravitz S."/>
            <person name="Beeson K."/>
            <person name="Sutton G."/>
            <person name="Rogers Y.-H."/>
            <person name="Friedman R."/>
            <person name="Frazier M."/>
            <person name="Venter J.C."/>
        </authorList>
    </citation>
    <scope>NUCLEOTIDE SEQUENCE [LARGE SCALE GENOMIC DNA]</scope>
    <source>
        <strain evidence="22 23">PCC 7420</strain>
    </source>
</reference>
<dbReference type="InterPro" id="IPR035965">
    <property type="entry name" value="PAS-like_dom_sf"/>
</dbReference>
<dbReference type="Pfam" id="PF00211">
    <property type="entry name" value="Guanylate_cyc"/>
    <property type="match status" value="1"/>
</dbReference>
<dbReference type="PROSITE" id="PS50005">
    <property type="entry name" value="TPR"/>
    <property type="match status" value="1"/>
</dbReference>
<dbReference type="PRINTS" id="PR00344">
    <property type="entry name" value="BCTRLSENSOR"/>
</dbReference>
<comment type="catalytic activity">
    <reaction evidence="1">
        <text>ATP + protein L-histidine = ADP + protein N-phospho-L-histidine.</text>
        <dbReference type="EC" id="2.7.13.3"/>
    </reaction>
</comment>
<evidence type="ECO:0000313" key="22">
    <source>
        <dbReference type="EMBL" id="EDX77983.1"/>
    </source>
</evidence>
<feature type="domain" description="Guanylate cyclase" evidence="20">
    <location>
        <begin position="1288"/>
        <end position="1414"/>
    </location>
</feature>
<dbReference type="InterPro" id="IPR003594">
    <property type="entry name" value="HATPase_dom"/>
</dbReference>
<dbReference type="PROSITE" id="PS50125">
    <property type="entry name" value="GUANYLATE_CYCLASE_2"/>
    <property type="match status" value="1"/>
</dbReference>
<dbReference type="Gene3D" id="1.10.287.130">
    <property type="match status" value="1"/>
</dbReference>
<dbReference type="SMART" id="SM00086">
    <property type="entry name" value="PAC"/>
    <property type="match status" value="2"/>
</dbReference>
<dbReference type="SUPFAM" id="SSF158472">
    <property type="entry name" value="HAMP domain-like"/>
    <property type="match status" value="1"/>
</dbReference>
<dbReference type="InterPro" id="IPR005467">
    <property type="entry name" value="His_kinase_dom"/>
</dbReference>
<dbReference type="InterPro" id="IPR000014">
    <property type="entry name" value="PAS"/>
</dbReference>
<feature type="modified residue" description="4-aspartylphosphate" evidence="12">
    <location>
        <position position="1028"/>
    </location>
</feature>
<dbReference type="InterPro" id="IPR001054">
    <property type="entry name" value="A/G_cyclase"/>
</dbReference>
<keyword evidence="5 12" id="KW-0597">Phosphoprotein</keyword>
<feature type="domain" description="PAS" evidence="18">
    <location>
        <begin position="1114"/>
        <end position="1150"/>
    </location>
</feature>
<dbReference type="CDD" id="cd00082">
    <property type="entry name" value="HisKA"/>
    <property type="match status" value="1"/>
</dbReference>
<feature type="domain" description="Histidine kinase" evidence="16">
    <location>
        <begin position="577"/>
        <end position="910"/>
    </location>
</feature>
<dbReference type="InterPro" id="IPR013656">
    <property type="entry name" value="PAS_4"/>
</dbReference>
<dbReference type="SUPFAM" id="SSF55073">
    <property type="entry name" value="Nucleotide cyclase"/>
    <property type="match status" value="1"/>
</dbReference>
<keyword evidence="14" id="KW-0175">Coiled coil</keyword>
<comment type="subcellular location">
    <subcellularLocation>
        <location evidence="2">Cell membrane</location>
        <topology evidence="2">Multi-pass membrane protein</topology>
    </subcellularLocation>
</comment>
<dbReference type="PROSITE" id="PS50885">
    <property type="entry name" value="HAMP"/>
    <property type="match status" value="1"/>
</dbReference>
<dbReference type="InterPro" id="IPR001610">
    <property type="entry name" value="PAC"/>
</dbReference>
<feature type="domain" description="Response regulatory" evidence="17">
    <location>
        <begin position="978"/>
        <end position="1095"/>
    </location>
</feature>
<name>B4VIF1_9CYAN</name>
<dbReference type="InterPro" id="IPR033479">
    <property type="entry name" value="dCache_1"/>
</dbReference>
<dbReference type="InterPro" id="IPR003661">
    <property type="entry name" value="HisK_dim/P_dom"/>
</dbReference>
<dbReference type="InterPro" id="IPR019734">
    <property type="entry name" value="TPR_rpt"/>
</dbReference>
<dbReference type="SMART" id="SM00091">
    <property type="entry name" value="PAS"/>
    <property type="match status" value="2"/>
</dbReference>
<dbReference type="InterPro" id="IPR001789">
    <property type="entry name" value="Sig_transdc_resp-reg_receiver"/>
</dbReference>
<dbReference type="STRING" id="118168.MC7420_7721"/>
<dbReference type="Gene3D" id="6.10.340.10">
    <property type="match status" value="1"/>
</dbReference>
<dbReference type="InterPro" id="IPR029787">
    <property type="entry name" value="Nucleotide_cyclase"/>
</dbReference>
<dbReference type="PROSITE" id="PS50112">
    <property type="entry name" value="PAS"/>
    <property type="match status" value="2"/>
</dbReference>
<keyword evidence="10" id="KW-0902">Two-component regulatory system</keyword>
<dbReference type="SMART" id="SM00387">
    <property type="entry name" value="HATPase_c"/>
    <property type="match status" value="1"/>
</dbReference>
<evidence type="ECO:0000259" key="18">
    <source>
        <dbReference type="PROSITE" id="PS50112"/>
    </source>
</evidence>
<dbReference type="Gene3D" id="3.40.50.2300">
    <property type="match status" value="1"/>
</dbReference>
<dbReference type="SMART" id="SM00304">
    <property type="entry name" value="HAMP"/>
    <property type="match status" value="1"/>
</dbReference>
<dbReference type="InterPro" id="IPR036890">
    <property type="entry name" value="HATPase_C_sf"/>
</dbReference>
<dbReference type="Gene3D" id="3.30.70.1230">
    <property type="entry name" value="Nucleotide cyclase"/>
    <property type="match status" value="1"/>
</dbReference>
<dbReference type="EC" id="2.7.13.3" evidence="3"/>
<evidence type="ECO:0000256" key="2">
    <source>
        <dbReference type="ARBA" id="ARBA00004651"/>
    </source>
</evidence>
<feature type="transmembrane region" description="Helical" evidence="15">
    <location>
        <begin position="328"/>
        <end position="350"/>
    </location>
</feature>
<dbReference type="InterPro" id="IPR013767">
    <property type="entry name" value="PAS_fold"/>
</dbReference>
<dbReference type="GO" id="GO:0005886">
    <property type="term" value="C:plasma membrane"/>
    <property type="evidence" value="ECO:0007669"/>
    <property type="project" value="UniProtKB-SubCell"/>
</dbReference>
<evidence type="ECO:0000256" key="3">
    <source>
        <dbReference type="ARBA" id="ARBA00012438"/>
    </source>
</evidence>
<dbReference type="eggNOG" id="COG2114">
    <property type="taxonomic scope" value="Bacteria"/>
</dbReference>
<dbReference type="SMART" id="SM00044">
    <property type="entry name" value="CYCc"/>
    <property type="match status" value="1"/>
</dbReference>
<dbReference type="InterPro" id="IPR000700">
    <property type="entry name" value="PAS-assoc_C"/>
</dbReference>
<dbReference type="GO" id="GO:0009190">
    <property type="term" value="P:cyclic nucleotide biosynthetic process"/>
    <property type="evidence" value="ECO:0007669"/>
    <property type="project" value="InterPro"/>
</dbReference>
<dbReference type="Pfam" id="PF00512">
    <property type="entry name" value="HisKA"/>
    <property type="match status" value="1"/>
</dbReference>
<evidence type="ECO:0000256" key="11">
    <source>
        <dbReference type="ARBA" id="ARBA00023136"/>
    </source>
</evidence>
<evidence type="ECO:0000256" key="1">
    <source>
        <dbReference type="ARBA" id="ARBA00000085"/>
    </source>
</evidence>
<dbReference type="HOGENOM" id="CLU_000445_114_10_3"/>
<dbReference type="Gene3D" id="3.30.565.10">
    <property type="entry name" value="Histidine kinase-like ATPase, C-terminal domain"/>
    <property type="match status" value="1"/>
</dbReference>
<dbReference type="Gene3D" id="3.30.450.20">
    <property type="entry name" value="PAS domain"/>
    <property type="match status" value="3"/>
</dbReference>
<keyword evidence="7 15" id="KW-0812">Transmembrane</keyword>
<dbReference type="SUPFAM" id="SSF47384">
    <property type="entry name" value="Homodimeric domain of signal transducing histidine kinase"/>
    <property type="match status" value="1"/>
</dbReference>
<dbReference type="GO" id="GO:0006355">
    <property type="term" value="P:regulation of DNA-templated transcription"/>
    <property type="evidence" value="ECO:0007669"/>
    <property type="project" value="InterPro"/>
</dbReference>
<accession>B4VIF1</accession>
<dbReference type="InterPro" id="IPR003660">
    <property type="entry name" value="HAMP_dom"/>
</dbReference>